<dbReference type="OrthoDB" id="1701771at2"/>
<feature type="domain" description="HTH LytTR-type" evidence="3">
    <location>
        <begin position="134"/>
        <end position="233"/>
    </location>
</feature>
<evidence type="ECO:0000259" key="3">
    <source>
        <dbReference type="PROSITE" id="PS50930"/>
    </source>
</evidence>
<comment type="caution">
    <text evidence="4">The sequence shown here is derived from an EMBL/GenBank/DDBJ whole genome shotgun (WGS) entry which is preliminary data.</text>
</comment>
<dbReference type="PROSITE" id="PS50930">
    <property type="entry name" value="HTH_LYTTR"/>
    <property type="match status" value="1"/>
</dbReference>
<evidence type="ECO:0000313" key="4">
    <source>
        <dbReference type="EMBL" id="OLS02037.1"/>
    </source>
</evidence>
<dbReference type="SUPFAM" id="SSF52172">
    <property type="entry name" value="CheY-like"/>
    <property type="match status" value="1"/>
</dbReference>
<dbReference type="SMART" id="SM00850">
    <property type="entry name" value="LytTR"/>
    <property type="match status" value="1"/>
</dbReference>
<dbReference type="PROSITE" id="PS50110">
    <property type="entry name" value="RESPONSE_REGULATORY"/>
    <property type="match status" value="1"/>
</dbReference>
<dbReference type="AlphaFoldDB" id="A0A1U7M3Z3"/>
<dbReference type="GO" id="GO:0000156">
    <property type="term" value="F:phosphorelay response regulator activity"/>
    <property type="evidence" value="ECO:0007669"/>
    <property type="project" value="InterPro"/>
</dbReference>
<dbReference type="SMART" id="SM00448">
    <property type="entry name" value="REC"/>
    <property type="match status" value="1"/>
</dbReference>
<dbReference type="InterPro" id="IPR011006">
    <property type="entry name" value="CheY-like_superfamily"/>
</dbReference>
<proteinExistence type="predicted"/>
<dbReference type="InterPro" id="IPR007492">
    <property type="entry name" value="LytTR_DNA-bd_dom"/>
</dbReference>
<protein>
    <submittedName>
        <fullName evidence="4">Transcriptional regulatory protein YpdB</fullName>
    </submittedName>
</protein>
<organism evidence="4 5">
    <name type="scientific">Tissierella creatinophila DSM 6911</name>
    <dbReference type="NCBI Taxonomy" id="1123403"/>
    <lineage>
        <taxon>Bacteria</taxon>
        <taxon>Bacillati</taxon>
        <taxon>Bacillota</taxon>
        <taxon>Tissierellia</taxon>
        <taxon>Tissierellales</taxon>
        <taxon>Tissierellaceae</taxon>
        <taxon>Tissierella</taxon>
    </lineage>
</organism>
<dbReference type="PANTHER" id="PTHR37299:SF1">
    <property type="entry name" value="STAGE 0 SPORULATION PROTEIN A HOMOLOG"/>
    <property type="match status" value="1"/>
</dbReference>
<feature type="domain" description="Response regulatory" evidence="2">
    <location>
        <begin position="3"/>
        <end position="124"/>
    </location>
</feature>
<dbReference type="EMBL" id="LTDM01000043">
    <property type="protein sequence ID" value="OLS02037.1"/>
    <property type="molecule type" value="Genomic_DNA"/>
</dbReference>
<keyword evidence="5" id="KW-1185">Reference proteome</keyword>
<name>A0A1U7M3Z3_TISCR</name>
<dbReference type="InterPro" id="IPR046947">
    <property type="entry name" value="LytR-like"/>
</dbReference>
<feature type="modified residue" description="4-aspartylphosphate" evidence="1">
    <location>
        <position position="59"/>
    </location>
</feature>
<dbReference type="Gene3D" id="2.40.50.1020">
    <property type="entry name" value="LytTr DNA-binding domain"/>
    <property type="match status" value="1"/>
</dbReference>
<dbReference type="Pfam" id="PF04397">
    <property type="entry name" value="LytTR"/>
    <property type="match status" value="1"/>
</dbReference>
<dbReference type="Gene3D" id="3.40.50.2300">
    <property type="match status" value="1"/>
</dbReference>
<reference evidence="4 5" key="1">
    <citation type="submission" date="2016-02" db="EMBL/GenBank/DDBJ databases">
        <title>Genome sequence of Tissierella creatinophila DSM 6911.</title>
        <authorList>
            <person name="Poehlein A."/>
            <person name="Daniel R."/>
        </authorList>
    </citation>
    <scope>NUCLEOTIDE SEQUENCE [LARGE SCALE GENOMIC DNA]</scope>
    <source>
        <strain evidence="4 5">DSM 6911</strain>
    </source>
</reference>
<dbReference type="GO" id="GO:0003677">
    <property type="term" value="F:DNA binding"/>
    <property type="evidence" value="ECO:0007669"/>
    <property type="project" value="InterPro"/>
</dbReference>
<accession>A0A1U7M3Z3</accession>
<dbReference type="InterPro" id="IPR001789">
    <property type="entry name" value="Sig_transdc_resp-reg_receiver"/>
</dbReference>
<evidence type="ECO:0000256" key="1">
    <source>
        <dbReference type="PROSITE-ProRule" id="PRU00169"/>
    </source>
</evidence>
<dbReference type="RefSeq" id="WP_075727343.1">
    <property type="nucleotide sequence ID" value="NZ_LTDM01000043.1"/>
</dbReference>
<gene>
    <name evidence="4" type="primary">ypdB_2</name>
    <name evidence="4" type="ORF">TICRE_18540</name>
</gene>
<evidence type="ECO:0000259" key="2">
    <source>
        <dbReference type="PROSITE" id="PS50110"/>
    </source>
</evidence>
<evidence type="ECO:0000313" key="5">
    <source>
        <dbReference type="Proteomes" id="UP000186112"/>
    </source>
</evidence>
<dbReference type="PANTHER" id="PTHR37299">
    <property type="entry name" value="TRANSCRIPTIONAL REGULATOR-RELATED"/>
    <property type="match status" value="1"/>
</dbReference>
<dbReference type="Pfam" id="PF00072">
    <property type="entry name" value="Response_reg"/>
    <property type="match status" value="1"/>
</dbReference>
<dbReference type="Proteomes" id="UP000186112">
    <property type="component" value="Unassembled WGS sequence"/>
</dbReference>
<keyword evidence="1" id="KW-0597">Phosphoprotein</keyword>
<sequence length="239" mass="28525">MLRIAICDDIVSICSELEDMILEFGQKNNQELTVEVFYRGEDILKYLNDGNSFDLIFLDIELGKLDGVEIGRIIREELEDYITKIIYISAKGHYDRQLFDVQPLHFLQKPLEKEKVFKDISLAIKILDRTNNYFMFKLSHETHKLPIKDIIYFESIDKQIKLVGVDETIYFYDNLYRVLDQVFKFRFIQTHRSYIVNYDHISIVKYNEFIMINGDVIPISQGRRKKIRNIQMLYEKEVL</sequence>